<evidence type="ECO:0000313" key="5">
    <source>
        <dbReference type="Proteomes" id="UP000287166"/>
    </source>
</evidence>
<evidence type="ECO:0000256" key="3">
    <source>
        <dbReference type="ARBA" id="ARBA00023002"/>
    </source>
</evidence>
<dbReference type="EMBL" id="BFAD01000001">
    <property type="protein sequence ID" value="GBE78434.1"/>
    <property type="molecule type" value="Genomic_DNA"/>
</dbReference>
<dbReference type="Pfam" id="PF00106">
    <property type="entry name" value="adh_short"/>
    <property type="match status" value="1"/>
</dbReference>
<evidence type="ECO:0000256" key="2">
    <source>
        <dbReference type="ARBA" id="ARBA00022857"/>
    </source>
</evidence>
<comment type="similarity">
    <text evidence="1">Belongs to the short-chain dehydrogenases/reductases (SDR) family.</text>
</comment>
<organism evidence="4 5">
    <name type="scientific">Sparassis crispa</name>
    <dbReference type="NCBI Taxonomy" id="139825"/>
    <lineage>
        <taxon>Eukaryota</taxon>
        <taxon>Fungi</taxon>
        <taxon>Dikarya</taxon>
        <taxon>Basidiomycota</taxon>
        <taxon>Agaricomycotina</taxon>
        <taxon>Agaricomycetes</taxon>
        <taxon>Polyporales</taxon>
        <taxon>Sparassidaceae</taxon>
        <taxon>Sparassis</taxon>
    </lineage>
</organism>
<dbReference type="RefSeq" id="XP_027609347.1">
    <property type="nucleotide sequence ID" value="XM_027753546.1"/>
</dbReference>
<keyword evidence="3" id="KW-0560">Oxidoreductase</keyword>
<dbReference type="PANTHER" id="PTHR24320">
    <property type="entry name" value="RETINOL DEHYDROGENASE"/>
    <property type="match status" value="1"/>
</dbReference>
<evidence type="ECO:0000256" key="1">
    <source>
        <dbReference type="ARBA" id="ARBA00006484"/>
    </source>
</evidence>
<dbReference type="GO" id="GO:0016491">
    <property type="term" value="F:oxidoreductase activity"/>
    <property type="evidence" value="ECO:0007669"/>
    <property type="project" value="UniProtKB-KW"/>
</dbReference>
<dbReference type="InterPro" id="IPR002347">
    <property type="entry name" value="SDR_fam"/>
</dbReference>
<keyword evidence="2" id="KW-0521">NADP</keyword>
<dbReference type="AlphaFoldDB" id="A0A401G8D2"/>
<reference evidence="4 5" key="1">
    <citation type="journal article" date="2018" name="Sci. Rep.">
        <title>Genome sequence of the cauliflower mushroom Sparassis crispa (Hanabiratake) and its association with beneficial usage.</title>
        <authorList>
            <person name="Kiyama R."/>
            <person name="Furutani Y."/>
            <person name="Kawaguchi K."/>
            <person name="Nakanishi T."/>
        </authorList>
    </citation>
    <scope>NUCLEOTIDE SEQUENCE [LARGE SCALE GENOMIC DNA]</scope>
</reference>
<sequence length="324" mass="35871">MGSVFSALDARLNFSNTVTVLRQSFPPKSTFSTDQIPDLTGQVIIVTGGNTGIGKETVLRLLEHNAKVYLAARSKEKADAAIKDLKELSGKEAIFLELDLASFASVRKAVAEFMSKEKELHVLFNNAGVMMCPTSYLTVEGFDMQFGTNVIGHYLFTKLLIPALVAGKETSPDHHTRVIHTSSSGAYLYAIDFDTFLPGPTRSKLSTSELYFQSKFANVVVSRQFAKRYADQGIISIALDPGNIRTDLQRYTNAFIQKLSDVVLRPVKFGALTQLYAGTMPEAVNHNGKFLIPYARVGICRKEAYDEAIGEHLWDWLEEQVSSK</sequence>
<dbReference type="OrthoDB" id="191139at2759"/>
<name>A0A401G8D2_9APHY</name>
<dbReference type="PANTHER" id="PTHR24320:SF236">
    <property type="entry name" value="SHORT-CHAIN DEHYDROGENASE-RELATED"/>
    <property type="match status" value="1"/>
</dbReference>
<keyword evidence="5" id="KW-1185">Reference proteome</keyword>
<dbReference type="PRINTS" id="PR00081">
    <property type="entry name" value="GDHRDH"/>
</dbReference>
<dbReference type="InParanoid" id="A0A401G8D2"/>
<accession>A0A401G8D2</accession>
<dbReference type="GeneID" id="38775351"/>
<dbReference type="Proteomes" id="UP000287166">
    <property type="component" value="Unassembled WGS sequence"/>
</dbReference>
<gene>
    <name evidence="4" type="ORF">SCP_0113220</name>
</gene>
<dbReference type="Gene3D" id="3.40.50.720">
    <property type="entry name" value="NAD(P)-binding Rossmann-like Domain"/>
    <property type="match status" value="1"/>
</dbReference>
<proteinExistence type="inferred from homology"/>
<comment type="caution">
    <text evidence="4">The sequence shown here is derived from an EMBL/GenBank/DDBJ whole genome shotgun (WGS) entry which is preliminary data.</text>
</comment>
<dbReference type="SUPFAM" id="SSF51735">
    <property type="entry name" value="NAD(P)-binding Rossmann-fold domains"/>
    <property type="match status" value="1"/>
</dbReference>
<evidence type="ECO:0000313" key="4">
    <source>
        <dbReference type="EMBL" id="GBE78434.1"/>
    </source>
</evidence>
<dbReference type="InterPro" id="IPR036291">
    <property type="entry name" value="NAD(P)-bd_dom_sf"/>
</dbReference>
<protein>
    <submittedName>
        <fullName evidence="4">Uncharacterized oxidoreductase</fullName>
    </submittedName>
</protein>
<dbReference type="STRING" id="139825.A0A401G8D2"/>